<comment type="caution">
    <text evidence="8">The sequence shown here is derived from an EMBL/GenBank/DDBJ whole genome shotgun (WGS) entry which is preliminary data.</text>
</comment>
<keyword evidence="5 6" id="KW-0472">Membrane</keyword>
<feature type="transmembrane region" description="Helical" evidence="6">
    <location>
        <begin position="150"/>
        <end position="172"/>
    </location>
</feature>
<evidence type="ECO:0000256" key="6">
    <source>
        <dbReference type="SAM" id="Phobius"/>
    </source>
</evidence>
<dbReference type="RefSeq" id="WP_188026944.1">
    <property type="nucleotide sequence ID" value="NZ_JACHGR010000007.1"/>
</dbReference>
<feature type="transmembrane region" description="Helical" evidence="6">
    <location>
        <begin position="126"/>
        <end position="144"/>
    </location>
</feature>
<dbReference type="Proteomes" id="UP000585721">
    <property type="component" value="Unassembled WGS sequence"/>
</dbReference>
<sequence length="291" mass="31760">MVFGKNKLNLAFFVPMLFVFLWSTGFIAAKYTIQYSPPFTLLFLRGLLSCIVFLAIVLVSKVQFPSLNGMIAQLKVGFFMHVVFLGGCFFAIHKGMPSSLVALITGLQPILTAVILATVHKQSMRLMKWLGIVIGFIGVFLVLSPGKHSFHLALIPLLSSIIALIGVTIGSLYQKKIKPDGHILASTFFQYVSLTVIMGAISYFTEPGSVSWSFSFVAGLLWLVVGVSVAAILLLVYMIQVGESTKVATYFYLVPVVTAIEAWILFGETITLQTVLGMVVTILGMVFVMLG</sequence>
<dbReference type="PANTHER" id="PTHR32322">
    <property type="entry name" value="INNER MEMBRANE TRANSPORTER"/>
    <property type="match status" value="1"/>
</dbReference>
<feature type="domain" description="EamA" evidence="7">
    <location>
        <begin position="158"/>
        <end position="289"/>
    </location>
</feature>
<feature type="transmembrane region" description="Helical" evidence="6">
    <location>
        <begin position="12"/>
        <end position="33"/>
    </location>
</feature>
<dbReference type="InterPro" id="IPR050638">
    <property type="entry name" value="AA-Vitamin_Transporters"/>
</dbReference>
<protein>
    <submittedName>
        <fullName evidence="8">Drug/metabolite transporter (DMT)-like permease</fullName>
    </submittedName>
</protein>
<evidence type="ECO:0000256" key="2">
    <source>
        <dbReference type="ARBA" id="ARBA00007362"/>
    </source>
</evidence>
<evidence type="ECO:0000256" key="5">
    <source>
        <dbReference type="ARBA" id="ARBA00023136"/>
    </source>
</evidence>
<dbReference type="SUPFAM" id="SSF103481">
    <property type="entry name" value="Multidrug resistance efflux transporter EmrE"/>
    <property type="match status" value="2"/>
</dbReference>
<dbReference type="AlphaFoldDB" id="A0A841GF69"/>
<keyword evidence="4 6" id="KW-1133">Transmembrane helix</keyword>
<accession>A0A841GF69</accession>
<name>A0A841GF69_9GAMM</name>
<dbReference type="InterPro" id="IPR000620">
    <property type="entry name" value="EamA_dom"/>
</dbReference>
<dbReference type="Pfam" id="PF00892">
    <property type="entry name" value="EamA"/>
    <property type="match status" value="2"/>
</dbReference>
<keyword evidence="9" id="KW-1185">Reference proteome</keyword>
<feature type="transmembrane region" description="Helical" evidence="6">
    <location>
        <begin position="216"/>
        <end position="237"/>
    </location>
</feature>
<dbReference type="GO" id="GO:0016020">
    <property type="term" value="C:membrane"/>
    <property type="evidence" value="ECO:0007669"/>
    <property type="project" value="UniProtKB-SubCell"/>
</dbReference>
<evidence type="ECO:0000259" key="7">
    <source>
        <dbReference type="Pfam" id="PF00892"/>
    </source>
</evidence>
<evidence type="ECO:0000313" key="9">
    <source>
        <dbReference type="Proteomes" id="UP000585721"/>
    </source>
</evidence>
<evidence type="ECO:0000256" key="4">
    <source>
        <dbReference type="ARBA" id="ARBA00022989"/>
    </source>
</evidence>
<evidence type="ECO:0000313" key="8">
    <source>
        <dbReference type="EMBL" id="MBB6056217.1"/>
    </source>
</evidence>
<feature type="transmembrane region" description="Helical" evidence="6">
    <location>
        <begin position="71"/>
        <end position="92"/>
    </location>
</feature>
<feature type="transmembrane region" description="Helical" evidence="6">
    <location>
        <begin position="39"/>
        <end position="59"/>
    </location>
</feature>
<organism evidence="8 9">
    <name type="scientific">Tolumonas osonensis</name>
    <dbReference type="NCBI Taxonomy" id="675874"/>
    <lineage>
        <taxon>Bacteria</taxon>
        <taxon>Pseudomonadati</taxon>
        <taxon>Pseudomonadota</taxon>
        <taxon>Gammaproteobacteria</taxon>
        <taxon>Aeromonadales</taxon>
        <taxon>Aeromonadaceae</taxon>
        <taxon>Tolumonas</taxon>
    </lineage>
</organism>
<gene>
    <name evidence="8" type="ORF">HNR75_002149</name>
</gene>
<feature type="domain" description="EamA" evidence="7">
    <location>
        <begin position="16"/>
        <end position="143"/>
    </location>
</feature>
<feature type="transmembrane region" description="Helical" evidence="6">
    <location>
        <begin position="98"/>
        <end position="119"/>
    </location>
</feature>
<reference evidence="8 9" key="1">
    <citation type="submission" date="2020-08" db="EMBL/GenBank/DDBJ databases">
        <title>Genomic Encyclopedia of Type Strains, Phase IV (KMG-IV): sequencing the most valuable type-strain genomes for metagenomic binning, comparative biology and taxonomic classification.</title>
        <authorList>
            <person name="Goeker M."/>
        </authorList>
    </citation>
    <scope>NUCLEOTIDE SEQUENCE [LARGE SCALE GENOMIC DNA]</scope>
    <source>
        <strain evidence="8 9">DSM 22975</strain>
    </source>
</reference>
<evidence type="ECO:0000256" key="1">
    <source>
        <dbReference type="ARBA" id="ARBA00004141"/>
    </source>
</evidence>
<evidence type="ECO:0000256" key="3">
    <source>
        <dbReference type="ARBA" id="ARBA00022692"/>
    </source>
</evidence>
<feature type="transmembrane region" description="Helical" evidence="6">
    <location>
        <begin position="249"/>
        <end position="266"/>
    </location>
</feature>
<dbReference type="EMBL" id="JACHGR010000007">
    <property type="protein sequence ID" value="MBB6056217.1"/>
    <property type="molecule type" value="Genomic_DNA"/>
</dbReference>
<keyword evidence="3 6" id="KW-0812">Transmembrane</keyword>
<dbReference type="InterPro" id="IPR037185">
    <property type="entry name" value="EmrE-like"/>
</dbReference>
<feature type="transmembrane region" description="Helical" evidence="6">
    <location>
        <begin position="272"/>
        <end position="290"/>
    </location>
</feature>
<dbReference type="PANTHER" id="PTHR32322:SF2">
    <property type="entry name" value="EAMA DOMAIN-CONTAINING PROTEIN"/>
    <property type="match status" value="1"/>
</dbReference>
<comment type="subcellular location">
    <subcellularLocation>
        <location evidence="1">Membrane</location>
        <topology evidence="1">Multi-pass membrane protein</topology>
    </subcellularLocation>
</comment>
<feature type="transmembrane region" description="Helical" evidence="6">
    <location>
        <begin position="184"/>
        <end position="204"/>
    </location>
</feature>
<proteinExistence type="inferred from homology"/>
<comment type="similarity">
    <text evidence="2">Belongs to the EamA transporter family.</text>
</comment>